<dbReference type="PANTHER" id="PTHR12558">
    <property type="entry name" value="CELL DIVISION CYCLE 16,23,27"/>
    <property type="match status" value="1"/>
</dbReference>
<dbReference type="SMART" id="SM00028">
    <property type="entry name" value="TPR"/>
    <property type="match status" value="3"/>
</dbReference>
<dbReference type="PROSITE" id="PS50005">
    <property type="entry name" value="TPR"/>
    <property type="match status" value="1"/>
</dbReference>
<dbReference type="SUPFAM" id="SSF48452">
    <property type="entry name" value="TPR-like"/>
    <property type="match status" value="1"/>
</dbReference>
<evidence type="ECO:0000256" key="1">
    <source>
        <dbReference type="PROSITE-ProRule" id="PRU00339"/>
    </source>
</evidence>
<dbReference type="AlphaFoldDB" id="A0A938B3N9"/>
<evidence type="ECO:0000259" key="2">
    <source>
        <dbReference type="Pfam" id="PF13485"/>
    </source>
</evidence>
<keyword evidence="1" id="KW-0802">TPR repeat</keyword>
<dbReference type="Pfam" id="PF13424">
    <property type="entry name" value="TPR_12"/>
    <property type="match status" value="1"/>
</dbReference>
<dbReference type="Pfam" id="PF13485">
    <property type="entry name" value="Peptidase_MA_2"/>
    <property type="match status" value="1"/>
</dbReference>
<dbReference type="PANTHER" id="PTHR12558:SF13">
    <property type="entry name" value="CELL DIVISION CYCLE PROTEIN 27 HOMOLOG"/>
    <property type="match status" value="1"/>
</dbReference>
<dbReference type="EMBL" id="VGLS01000607">
    <property type="protein sequence ID" value="MBM3225541.1"/>
    <property type="molecule type" value="Genomic_DNA"/>
</dbReference>
<feature type="repeat" description="TPR" evidence="1">
    <location>
        <begin position="323"/>
        <end position="356"/>
    </location>
</feature>
<dbReference type="InterPro" id="IPR011990">
    <property type="entry name" value="TPR-like_helical_dom_sf"/>
</dbReference>
<comment type="caution">
    <text evidence="3">The sequence shown here is derived from an EMBL/GenBank/DDBJ whole genome shotgun (WGS) entry which is preliminary data.</text>
</comment>
<dbReference type="InterPro" id="IPR019734">
    <property type="entry name" value="TPR_rpt"/>
</dbReference>
<dbReference type="Gene3D" id="1.25.40.10">
    <property type="entry name" value="Tetratricopeptide repeat domain"/>
    <property type="match status" value="1"/>
</dbReference>
<protein>
    <submittedName>
        <fullName evidence="3">Tetratricopeptide repeat protein</fullName>
    </submittedName>
</protein>
<organism evidence="3 4">
    <name type="scientific">Tectimicrobiota bacterium</name>
    <dbReference type="NCBI Taxonomy" id="2528274"/>
    <lineage>
        <taxon>Bacteria</taxon>
        <taxon>Pseudomonadati</taxon>
        <taxon>Nitrospinota/Tectimicrobiota group</taxon>
        <taxon>Candidatus Tectimicrobiota</taxon>
    </lineage>
</organism>
<evidence type="ECO:0000313" key="4">
    <source>
        <dbReference type="Proteomes" id="UP000712673"/>
    </source>
</evidence>
<dbReference type="PROSITE" id="PS50293">
    <property type="entry name" value="TPR_REGION"/>
    <property type="match status" value="1"/>
</dbReference>
<reference evidence="3" key="1">
    <citation type="submission" date="2019-03" db="EMBL/GenBank/DDBJ databases">
        <title>Lake Tanganyika Metagenome-Assembled Genomes (MAGs).</title>
        <authorList>
            <person name="Tran P."/>
        </authorList>
    </citation>
    <scope>NUCLEOTIDE SEQUENCE</scope>
    <source>
        <strain evidence="3">K_DeepCast_65m_m2_066</strain>
    </source>
</reference>
<evidence type="ECO:0000313" key="3">
    <source>
        <dbReference type="EMBL" id="MBM3225541.1"/>
    </source>
</evidence>
<proteinExistence type="predicted"/>
<dbReference type="Proteomes" id="UP000712673">
    <property type="component" value="Unassembled WGS sequence"/>
</dbReference>
<feature type="non-terminal residue" evidence="3">
    <location>
        <position position="1"/>
    </location>
</feature>
<feature type="domain" description="Peptidase MA-like" evidence="2">
    <location>
        <begin position="8"/>
        <end position="218"/>
    </location>
</feature>
<sequence>YVGDMLEQSYARLGAVFGFTPAEKIRVEIFPTTATFYPASSLSTRDIEVSGAIGICKFNKIMLLSPRNLARGYRWTDALSHEYIHYVVVHLSHNRAPIWLHEGIAKYFESVWRLPQADWLDRRSESLLAHALKHNSFVGFKNMDPSLVKLDTTYQVQLAYAEASSAIDFIVQQRGTQGLVQVLHELRQSKDGGAAEAVARVMQLSFDAFQERWRQFLSAKNLQEHQGVQLPRFELKQEGKMPVDDVQKELQSHTARLHARLGDRLRQHGRAAAAAMEYQRALGQDPYSPYLLNKLAVVLMAQGQWQQALPHLQRARQLSDDDVTTYTNLGRLYVALQDYTQAQSVLAEAVQINPFDPAIHLLLAESYRQLGKTEQAQQEQQLFEQLQRTQ</sequence>
<name>A0A938B3N9_UNCTE</name>
<gene>
    <name evidence="3" type="ORF">FJZ47_17320</name>
</gene>
<accession>A0A938B3N9</accession>
<dbReference type="InterPro" id="IPR039568">
    <property type="entry name" value="Peptidase_MA-like_dom"/>
</dbReference>